<dbReference type="SUPFAM" id="SSF53098">
    <property type="entry name" value="Ribonuclease H-like"/>
    <property type="match status" value="1"/>
</dbReference>
<dbReference type="EMBL" id="CAJNOK010005526">
    <property type="protein sequence ID" value="CAF0975898.1"/>
    <property type="molecule type" value="Genomic_DNA"/>
</dbReference>
<dbReference type="InterPro" id="IPR001584">
    <property type="entry name" value="Integrase_cat-core"/>
</dbReference>
<name>A0A8S2IMH6_9BILA</name>
<evidence type="ECO:0000313" key="4">
    <source>
        <dbReference type="Proteomes" id="UP000682733"/>
    </source>
</evidence>
<gene>
    <name evidence="2" type="ORF">OVA965_LOCUS13327</name>
    <name evidence="3" type="ORF">TMI583_LOCUS13327</name>
</gene>
<evidence type="ECO:0000313" key="3">
    <source>
        <dbReference type="EMBL" id="CAF3746622.1"/>
    </source>
</evidence>
<dbReference type="GO" id="GO:0003676">
    <property type="term" value="F:nucleic acid binding"/>
    <property type="evidence" value="ECO:0007669"/>
    <property type="project" value="InterPro"/>
</dbReference>
<organism evidence="3 4">
    <name type="scientific">Didymodactylos carnosus</name>
    <dbReference type="NCBI Taxonomy" id="1234261"/>
    <lineage>
        <taxon>Eukaryota</taxon>
        <taxon>Metazoa</taxon>
        <taxon>Spiralia</taxon>
        <taxon>Gnathifera</taxon>
        <taxon>Rotifera</taxon>
        <taxon>Eurotatoria</taxon>
        <taxon>Bdelloidea</taxon>
        <taxon>Philodinida</taxon>
        <taxon>Philodinidae</taxon>
        <taxon>Didymodactylos</taxon>
    </lineage>
</organism>
<reference evidence="3" key="1">
    <citation type="submission" date="2021-02" db="EMBL/GenBank/DDBJ databases">
        <authorList>
            <person name="Nowell W R."/>
        </authorList>
    </citation>
    <scope>NUCLEOTIDE SEQUENCE</scope>
</reference>
<accession>A0A8S2IMH6</accession>
<dbReference type="Gene3D" id="3.30.420.10">
    <property type="entry name" value="Ribonuclease H-like superfamily/Ribonuclease H"/>
    <property type="match status" value="1"/>
</dbReference>
<evidence type="ECO:0000313" key="2">
    <source>
        <dbReference type="EMBL" id="CAF0975898.1"/>
    </source>
</evidence>
<sequence length="93" mass="10537">MSDGLFKFMLDYQHDFTKFCVLRPMKTITTAEAAYNLLNIFTMFGGTAVLQSDYGREFVTKVIEELGGMWKGLAIVHGRARHPKTQGSVERCN</sequence>
<dbReference type="InterPro" id="IPR036397">
    <property type="entry name" value="RNaseH_sf"/>
</dbReference>
<dbReference type="Proteomes" id="UP000682733">
    <property type="component" value="Unassembled WGS sequence"/>
</dbReference>
<evidence type="ECO:0000259" key="1">
    <source>
        <dbReference type="PROSITE" id="PS50994"/>
    </source>
</evidence>
<feature type="domain" description="Integrase catalytic" evidence="1">
    <location>
        <begin position="1"/>
        <end position="93"/>
    </location>
</feature>
<protein>
    <recommendedName>
        <fullName evidence="1">Integrase catalytic domain-containing protein</fullName>
    </recommendedName>
</protein>
<dbReference type="PROSITE" id="PS50994">
    <property type="entry name" value="INTEGRASE"/>
    <property type="match status" value="1"/>
</dbReference>
<proteinExistence type="predicted"/>
<dbReference type="EMBL" id="CAJOBA010005531">
    <property type="protein sequence ID" value="CAF3746622.1"/>
    <property type="molecule type" value="Genomic_DNA"/>
</dbReference>
<dbReference type="GO" id="GO:0015074">
    <property type="term" value="P:DNA integration"/>
    <property type="evidence" value="ECO:0007669"/>
    <property type="project" value="InterPro"/>
</dbReference>
<dbReference type="AlphaFoldDB" id="A0A8S2IMH6"/>
<comment type="caution">
    <text evidence="3">The sequence shown here is derived from an EMBL/GenBank/DDBJ whole genome shotgun (WGS) entry which is preliminary data.</text>
</comment>
<dbReference type="InterPro" id="IPR012337">
    <property type="entry name" value="RNaseH-like_sf"/>
</dbReference>
<dbReference type="Proteomes" id="UP000677228">
    <property type="component" value="Unassembled WGS sequence"/>
</dbReference>